<dbReference type="Pfam" id="PF00132">
    <property type="entry name" value="Hexapep"/>
    <property type="match status" value="1"/>
</dbReference>
<dbReference type="InterPro" id="IPR001451">
    <property type="entry name" value="Hexapep"/>
</dbReference>
<dbReference type="InterPro" id="IPR050179">
    <property type="entry name" value="Trans_hexapeptide_repeat"/>
</dbReference>
<dbReference type="InterPro" id="IPR011004">
    <property type="entry name" value="Trimer_LpxA-like_sf"/>
</dbReference>
<organism evidence="1 2">
    <name type="scientific">Hungatella hathewayi</name>
    <dbReference type="NCBI Taxonomy" id="154046"/>
    <lineage>
        <taxon>Bacteria</taxon>
        <taxon>Bacillati</taxon>
        <taxon>Bacillota</taxon>
        <taxon>Clostridia</taxon>
        <taxon>Lachnospirales</taxon>
        <taxon>Lachnospiraceae</taxon>
        <taxon>Hungatella</taxon>
    </lineage>
</organism>
<evidence type="ECO:0000313" key="1">
    <source>
        <dbReference type="EMBL" id="RGJ05194.1"/>
    </source>
</evidence>
<reference evidence="1 2" key="1">
    <citation type="submission" date="2018-08" db="EMBL/GenBank/DDBJ databases">
        <title>A genome reference for cultivated species of the human gut microbiota.</title>
        <authorList>
            <person name="Zou Y."/>
            <person name="Xue W."/>
            <person name="Luo G."/>
        </authorList>
    </citation>
    <scope>NUCLEOTIDE SEQUENCE [LARGE SCALE GENOMIC DNA]</scope>
    <source>
        <strain evidence="1 2">TM09-12</strain>
    </source>
</reference>
<dbReference type="Proteomes" id="UP000263014">
    <property type="component" value="Unassembled WGS sequence"/>
</dbReference>
<comment type="caution">
    <text evidence="1">The sequence shown here is derived from an EMBL/GenBank/DDBJ whole genome shotgun (WGS) entry which is preliminary data.</text>
</comment>
<name>A0A374P937_9FIRM</name>
<dbReference type="CDD" id="cd03349">
    <property type="entry name" value="LbH_XAT"/>
    <property type="match status" value="1"/>
</dbReference>
<gene>
    <name evidence="1" type="ORF">DXD79_09810</name>
</gene>
<proteinExistence type="predicted"/>
<dbReference type="GO" id="GO:0016740">
    <property type="term" value="F:transferase activity"/>
    <property type="evidence" value="ECO:0007669"/>
    <property type="project" value="UniProtKB-KW"/>
</dbReference>
<dbReference type="AlphaFoldDB" id="A0A374P937"/>
<dbReference type="EMBL" id="QSON01000004">
    <property type="protein sequence ID" value="RGJ05194.1"/>
    <property type="molecule type" value="Genomic_DNA"/>
</dbReference>
<dbReference type="PANTHER" id="PTHR43300">
    <property type="entry name" value="ACETYLTRANSFERASE"/>
    <property type="match status" value="1"/>
</dbReference>
<keyword evidence="1" id="KW-0808">Transferase</keyword>
<accession>A0A374P937</accession>
<dbReference type="RefSeq" id="WP_117631234.1">
    <property type="nucleotide sequence ID" value="NZ_CACRUH010000019.1"/>
</dbReference>
<evidence type="ECO:0000313" key="2">
    <source>
        <dbReference type="Proteomes" id="UP000263014"/>
    </source>
</evidence>
<dbReference type="SUPFAM" id="SSF51161">
    <property type="entry name" value="Trimeric LpxA-like enzymes"/>
    <property type="match status" value="1"/>
</dbReference>
<dbReference type="PANTHER" id="PTHR43300:SF11">
    <property type="entry name" value="ACETYLTRANSFERASE RV3034C-RELATED"/>
    <property type="match status" value="1"/>
</dbReference>
<sequence>MYYLPKIFKRLRFTSIKHCSFQKQVKIFGGSQLLDVEVGRYSYIGYNATIINTSIGSFCSIAGDCIIGGGEHPSAFVSTSPVFYKGSNALKRNFSNKEFNPYKRTVIGNDVWIANGVKIKAGISVSDGAVIGMGAVVTKNIGPYEIWGGNPARLIRKRFSDEMIEELMRIGWWNWDEKELLKYGNDFFDPEVLINHYKLSGGS</sequence>
<protein>
    <submittedName>
        <fullName evidence="1">Antibiotic acetyltransferase</fullName>
    </submittedName>
</protein>
<dbReference type="Gene3D" id="2.160.10.10">
    <property type="entry name" value="Hexapeptide repeat proteins"/>
    <property type="match status" value="1"/>
</dbReference>